<protein>
    <submittedName>
        <fullName evidence="2">Uncharacterized protein</fullName>
    </submittedName>
</protein>
<keyword evidence="1" id="KW-0472">Membrane</keyword>
<evidence type="ECO:0000256" key="1">
    <source>
        <dbReference type="SAM" id="Phobius"/>
    </source>
</evidence>
<dbReference type="Proteomes" id="UP000070366">
    <property type="component" value="Unassembled WGS sequence"/>
</dbReference>
<accession>A0A136Q4B8</accession>
<dbReference type="OrthoDB" id="2086155at2"/>
<keyword evidence="1" id="KW-0812">Transmembrane</keyword>
<proteinExistence type="predicted"/>
<organism evidence="2 3">
    <name type="scientific">Christensenella minuta</name>
    <dbReference type="NCBI Taxonomy" id="626937"/>
    <lineage>
        <taxon>Bacteria</taxon>
        <taxon>Bacillati</taxon>
        <taxon>Bacillota</taxon>
        <taxon>Clostridia</taxon>
        <taxon>Christensenellales</taxon>
        <taxon>Christensenellaceae</taxon>
        <taxon>Christensenella</taxon>
    </lineage>
</organism>
<sequence>MYMRPSRRKKRRRLANLIILIAIIAAAAVGVFFLLSNFTDIELFSPLLKETETVLPQSVQANENGILYEEDGTLYLKDQKGGALWDLKLEPADAKYTQSPSLICTWSQANLQALSYTKEQLFTAAVASDIIDVRCGKETVAVLTGAADESSGQTFYYLTLFNGKGEQAGQIEFKTRQVIDFGFTGDSDMLWSLSLDTSNVVPVSYISTYKSDGSPTSSIENNTQVIEHVYVTSDTIFASGTNNLFSYNYFGEKQGEALIYGWKPEAWSTGGAALELAYVPRGQEVSLPAAKLFSGDLAERILYLPQKAFAVAVTQNQFYVYTPNAVMTYQLSGELVKTTKLDYTLTAAKQLSDTLAVCWDKEGKSYLMQLN</sequence>
<gene>
    <name evidence="2" type="ORF">HMPREF3293_01714</name>
</gene>
<comment type="caution">
    <text evidence="2">The sequence shown here is derived from an EMBL/GenBank/DDBJ whole genome shotgun (WGS) entry which is preliminary data.</text>
</comment>
<name>A0A136Q4B8_9FIRM</name>
<reference evidence="2 3" key="1">
    <citation type="submission" date="2016-02" db="EMBL/GenBank/DDBJ databases">
        <authorList>
            <person name="Wen L."/>
            <person name="He K."/>
            <person name="Yang H."/>
        </authorList>
    </citation>
    <scope>NUCLEOTIDE SEQUENCE [LARGE SCALE GENOMIC DNA]</scope>
    <source>
        <strain evidence="2 3">DSM 22607</strain>
    </source>
</reference>
<dbReference type="AlphaFoldDB" id="A0A136Q4B8"/>
<keyword evidence="3" id="KW-1185">Reference proteome</keyword>
<evidence type="ECO:0000313" key="2">
    <source>
        <dbReference type="EMBL" id="KXK65500.1"/>
    </source>
</evidence>
<feature type="transmembrane region" description="Helical" evidence="1">
    <location>
        <begin position="14"/>
        <end position="35"/>
    </location>
</feature>
<keyword evidence="1" id="KW-1133">Transmembrane helix</keyword>
<evidence type="ECO:0000313" key="3">
    <source>
        <dbReference type="Proteomes" id="UP000070366"/>
    </source>
</evidence>
<dbReference type="EMBL" id="LSZW01000061">
    <property type="protein sequence ID" value="KXK65500.1"/>
    <property type="molecule type" value="Genomic_DNA"/>
</dbReference>
<dbReference type="KEGG" id="cmiu:B1H56_11320"/>
<dbReference type="STRING" id="626937.HMPREF3293_01714"/>
<dbReference type="RefSeq" id="WP_066519826.1">
    <property type="nucleotide sequence ID" value="NZ_CABMOF010000002.1"/>
</dbReference>